<dbReference type="PANTHER" id="PTHR45588:SF1">
    <property type="entry name" value="WW DOMAIN-CONTAINING PROTEIN"/>
    <property type="match status" value="1"/>
</dbReference>
<organism evidence="1 2">
    <name type="scientific">Mesorhizobium captivum</name>
    <dbReference type="NCBI Taxonomy" id="3072319"/>
    <lineage>
        <taxon>Bacteria</taxon>
        <taxon>Pseudomonadati</taxon>
        <taxon>Pseudomonadota</taxon>
        <taxon>Alphaproteobacteria</taxon>
        <taxon>Hyphomicrobiales</taxon>
        <taxon>Phyllobacteriaceae</taxon>
        <taxon>Mesorhizobium</taxon>
    </lineage>
</organism>
<gene>
    <name evidence="1" type="ORF">RFN29_31410</name>
</gene>
<evidence type="ECO:0000313" key="2">
    <source>
        <dbReference type="Proteomes" id="UP001271249"/>
    </source>
</evidence>
<dbReference type="EMBL" id="JAVIJC010000050">
    <property type="protein sequence ID" value="MDX8496055.1"/>
    <property type="molecule type" value="Genomic_DNA"/>
</dbReference>
<sequence length="70" mass="7620">MACAVQRCAEHPDNVWALHGLFACLTRRGKTEELPGLQAKLAAALARTDVPITSSCLCRMSVRSGHRCCH</sequence>
<proteinExistence type="predicted"/>
<evidence type="ECO:0008006" key="3">
    <source>
        <dbReference type="Google" id="ProtNLM"/>
    </source>
</evidence>
<dbReference type="PROSITE" id="PS51257">
    <property type="entry name" value="PROKAR_LIPOPROTEIN"/>
    <property type="match status" value="1"/>
</dbReference>
<name>A0ABU4ZCN7_9HYPH</name>
<reference evidence="1 2" key="1">
    <citation type="submission" date="2023-08" db="EMBL/GenBank/DDBJ databases">
        <title>Implementing the SeqCode for naming new Mesorhizobium species isolated from Vachellia karroo root nodules.</title>
        <authorList>
            <person name="Van Lill M."/>
        </authorList>
    </citation>
    <scope>NUCLEOTIDE SEQUENCE [LARGE SCALE GENOMIC DNA]</scope>
    <source>
        <strain evidence="1 2">VK22B</strain>
    </source>
</reference>
<evidence type="ECO:0000313" key="1">
    <source>
        <dbReference type="EMBL" id="MDX8496055.1"/>
    </source>
</evidence>
<dbReference type="PANTHER" id="PTHR45588">
    <property type="entry name" value="TPR DOMAIN-CONTAINING PROTEIN"/>
    <property type="match status" value="1"/>
</dbReference>
<comment type="caution">
    <text evidence="1">The sequence shown here is derived from an EMBL/GenBank/DDBJ whole genome shotgun (WGS) entry which is preliminary data.</text>
</comment>
<dbReference type="RefSeq" id="WP_320229758.1">
    <property type="nucleotide sequence ID" value="NZ_JAVIJC010000050.1"/>
</dbReference>
<dbReference type="Proteomes" id="UP001271249">
    <property type="component" value="Unassembled WGS sequence"/>
</dbReference>
<protein>
    <recommendedName>
        <fullName evidence="3">Transposase</fullName>
    </recommendedName>
</protein>
<accession>A0ABU4ZCN7</accession>
<keyword evidence="2" id="KW-1185">Reference proteome</keyword>